<accession>A0A3R9FU51</accession>
<proteinExistence type="predicted"/>
<organism evidence="1 2">
    <name type="scientific">Acinetobacter johnsonii</name>
    <dbReference type="NCBI Taxonomy" id="40214"/>
    <lineage>
        <taxon>Bacteria</taxon>
        <taxon>Pseudomonadati</taxon>
        <taxon>Pseudomonadota</taxon>
        <taxon>Gammaproteobacteria</taxon>
        <taxon>Moraxellales</taxon>
        <taxon>Moraxellaceae</taxon>
        <taxon>Acinetobacter</taxon>
    </lineage>
</organism>
<dbReference type="RefSeq" id="WP_125273689.1">
    <property type="nucleotide sequence ID" value="NZ_RHXE01000007.1"/>
</dbReference>
<protein>
    <submittedName>
        <fullName evidence="1">Uncharacterized protein</fullName>
    </submittedName>
</protein>
<dbReference type="AlphaFoldDB" id="A0A3R9FU51"/>
<sequence>MKYGLIVAVIAVVALFYFMSQSNKADAERLKQAEIAHQQKLESEKAAGLNKEYGGSPIKEETINKVVDAKMEKTVEVTPKQAQELNKIILEWTDAATVAGATGRIALSQPVAKMQEIKRNISTKKYQGCAESTRLLYVDAMTTNVDAYLEFMKGEEHEIQAATLMTDYEKQLEMAEREQKNCAILQ</sequence>
<dbReference type="Proteomes" id="UP000277537">
    <property type="component" value="Unassembled WGS sequence"/>
</dbReference>
<comment type="caution">
    <text evidence="1">The sequence shown here is derived from an EMBL/GenBank/DDBJ whole genome shotgun (WGS) entry which is preliminary data.</text>
</comment>
<name>A0A3R9FU51_ACIJO</name>
<reference evidence="1 2" key="1">
    <citation type="submission" date="2018-10" db="EMBL/GenBank/DDBJ databases">
        <title>Transmission dynamics of multidrug resistant bacteria on intensive care unit surfaces.</title>
        <authorList>
            <person name="D'Souza A.W."/>
            <person name="Potter R.F."/>
            <person name="Wallace M."/>
            <person name="Shupe A."/>
            <person name="Patel S."/>
            <person name="Sun S."/>
            <person name="Gul D."/>
            <person name="Kwon J.H."/>
            <person name="Andleeb S."/>
            <person name="Burnham C.-A.D."/>
            <person name="Dantas G."/>
        </authorList>
    </citation>
    <scope>NUCLEOTIDE SEQUENCE [LARGE SCALE GENOMIC DNA]</scope>
    <source>
        <strain evidence="1 2">AJ_385</strain>
    </source>
</reference>
<evidence type="ECO:0000313" key="1">
    <source>
        <dbReference type="EMBL" id="RSE25138.1"/>
    </source>
</evidence>
<evidence type="ECO:0000313" key="2">
    <source>
        <dbReference type="Proteomes" id="UP000277537"/>
    </source>
</evidence>
<gene>
    <name evidence="1" type="ORF">EGT73_05305</name>
</gene>
<dbReference type="EMBL" id="RHXE01000007">
    <property type="protein sequence ID" value="RSE25138.1"/>
    <property type="molecule type" value="Genomic_DNA"/>
</dbReference>